<feature type="compositionally biased region" description="Polar residues" evidence="9">
    <location>
        <begin position="1096"/>
        <end position="1115"/>
    </location>
</feature>
<evidence type="ECO:0000313" key="13">
    <source>
        <dbReference type="RefSeq" id="XP_019640476.1"/>
    </source>
</evidence>
<dbReference type="PANTHER" id="PTHR47971">
    <property type="entry name" value="KINESIN-RELATED PROTEIN 6"/>
    <property type="match status" value="1"/>
</dbReference>
<proteinExistence type="inferred from homology"/>
<dbReference type="Gene3D" id="1.10.150.50">
    <property type="entry name" value="Transcription Factor, Ets-1"/>
    <property type="match status" value="1"/>
</dbReference>
<feature type="region of interest" description="Disordered" evidence="9">
    <location>
        <begin position="670"/>
        <end position="728"/>
    </location>
</feature>
<dbReference type="InterPro" id="IPR027417">
    <property type="entry name" value="P-loop_NTPase"/>
</dbReference>
<evidence type="ECO:0000313" key="12">
    <source>
        <dbReference type="Proteomes" id="UP000515135"/>
    </source>
</evidence>
<dbReference type="InterPro" id="IPR036961">
    <property type="entry name" value="Kinesin_motor_dom_sf"/>
</dbReference>
<keyword evidence="12" id="KW-1185">Reference proteome</keyword>
<comment type="similarity">
    <text evidence="7">Belongs to the TRAFAC class myosin-kinesin ATPase superfamily. Kinesin family. KIN-13 subfamily.</text>
</comment>
<dbReference type="PANTHER" id="PTHR47971:SF20">
    <property type="entry name" value="KINESIN-LIKE PROTEIN KIF24"/>
    <property type="match status" value="1"/>
</dbReference>
<organism evidence="12 13">
    <name type="scientific">Branchiostoma belcheri</name>
    <name type="common">Amphioxus</name>
    <dbReference type="NCBI Taxonomy" id="7741"/>
    <lineage>
        <taxon>Eukaryota</taxon>
        <taxon>Metazoa</taxon>
        <taxon>Chordata</taxon>
        <taxon>Cephalochordata</taxon>
        <taxon>Leptocardii</taxon>
        <taxon>Amphioxiformes</taxon>
        <taxon>Branchiostomatidae</taxon>
        <taxon>Branchiostoma</taxon>
    </lineage>
</organism>
<evidence type="ECO:0000256" key="1">
    <source>
        <dbReference type="ARBA" id="ARBA00004245"/>
    </source>
</evidence>
<feature type="domain" description="Kinesin motor" evidence="10">
    <location>
        <begin position="244"/>
        <end position="569"/>
    </location>
</feature>
<name>A0A6P5AF78_BRABE</name>
<dbReference type="GO" id="GO:0007019">
    <property type="term" value="P:microtubule depolymerization"/>
    <property type="evidence" value="ECO:0007669"/>
    <property type="project" value="TreeGrafter"/>
</dbReference>
<feature type="region of interest" description="Disordered" evidence="9">
    <location>
        <begin position="567"/>
        <end position="656"/>
    </location>
</feature>
<dbReference type="Gene3D" id="3.40.850.10">
    <property type="entry name" value="Kinesin motor domain"/>
    <property type="match status" value="1"/>
</dbReference>
<feature type="compositionally biased region" description="Polar residues" evidence="9">
    <location>
        <begin position="801"/>
        <end position="813"/>
    </location>
</feature>
<dbReference type="InterPro" id="IPR019821">
    <property type="entry name" value="Kinesin_motor_CS"/>
</dbReference>
<sequence length="1256" mass="136498">MANCLYECLREARLERYYPNFESQGLTMSEGLSELTMQDYSKFGVEDMHDRKRLFQLIQVIKMVQDEGKRCNMSCSKPTPPSSPEKPTTASATITSTPGRADNVTSSSSAYFGDASENLNNSTVLAWQNYHSALQSRTSAANQSRFFTEQNEALGLNDSRNFVVNRSNNDNVSPSENKENVDGNERDATPAAESMPTFTPPRPRQPYLEKVQHDSGYDYGVPAQAQVRSPKRSLSYGSEDGGERIRVCVRKRPMNKREKKAGQADIVQVQGKKTVLVNEAKVAVDLTKYTQQHEFIFDEAFGEECSNEEVHQRTAKPLVSWALRGNKSTCFAYGQTGAGKTHTMMGKRGVKGLYLLAAQDLFEQLKSGEHGIAGQQVYISFYEIYCGQLFDLLHGRKRLYARENASHRVCISGLLEIPITNVSELMEIIAYGNTVRRSGSTKVNLDSSRSHAVLQIQLKDSRERDRGRISFIDLAGSERLCEANFLASKQNRHEGAEINQSLLALKECIRALDQEQQHTPFRQSKLTQVLKDSFIGNSRTCMIANISPGNVAADNTLNTLRYADRVKELRKDSPSHPRQTAGGSPMRTRTPGSPRLPGSPGNRGTSSAKQPRRLTGSGSQDRRATPCVFHPSNVPLSSTPKGKDSPRHAGTGSRVNSVMRAEYGLYSTTPVKGFVKPDSGKRKRGARRILAGARSESEASPANQSQSSPLDRQGGSEGRANKQAAAHFSPLKPGVHLVRDAWVGSGGAWEAVREPAVAAQVAEQPAVWEEVGEAGSDTDGPGEGTDADREYPEGCSDSSRDTLPNSTQTSDLDSGQEMVSHLDSVLGLNHTASRSATSPAAIGPPAFKKTKVIQTEKRPSKRSSYFPPLRDEDEEEDSTTNSDNSEHVHDVQAANKGPPSNKQAAEDGVRPQDIANSHVETGDQNGASSSASQRTPSANTKGPSALATNMTTANASKATPSGMMNTPVSAAKMTGSKSPTKTPASAVVKEIMSLPSPRDFLGSSREPKNWTIFSDEEATPARGKQEDAGESLRRSLSAPELNECIQNEDKTNQDAADSPMQAGSDADVTEGNIEDTRGKNELETSKPVSTAKLPATGSTSTVATSDPTTDHQLTNAGVPTLAADTRGTPDRNGVTVSTSASSVRLAAVFSSPATEDTLPAQGEGTPPVPTSGGEQSPARRREDHLQKARSLFLEAHRDQLKDMRKWCEEEEALSSVAQQDFDSYVCRLDSILSRKLEDIVSLRARLQNYKQDRPLV</sequence>
<dbReference type="GeneID" id="109482224"/>
<dbReference type="GO" id="GO:0008017">
    <property type="term" value="F:microtubule binding"/>
    <property type="evidence" value="ECO:0007669"/>
    <property type="project" value="InterPro"/>
</dbReference>
<dbReference type="GO" id="GO:0005874">
    <property type="term" value="C:microtubule"/>
    <property type="evidence" value="ECO:0007669"/>
    <property type="project" value="UniProtKB-KW"/>
</dbReference>
<feature type="region of interest" description="Disordered" evidence="9">
    <location>
        <begin position="164"/>
        <end position="204"/>
    </location>
</feature>
<keyword evidence="6" id="KW-0963">Cytoplasm</keyword>
<feature type="binding site" evidence="8">
    <location>
        <begin position="334"/>
        <end position="341"/>
    </location>
    <ligand>
        <name>ATP</name>
        <dbReference type="ChEBI" id="CHEBI:30616"/>
    </ligand>
</feature>
<dbReference type="CDD" id="cd09541">
    <property type="entry name" value="SAM_KIF24-like"/>
    <property type="match status" value="1"/>
</dbReference>
<keyword evidence="2" id="KW-0493">Microtubule</keyword>
<evidence type="ECO:0000256" key="4">
    <source>
        <dbReference type="ARBA" id="ARBA00022840"/>
    </source>
</evidence>
<evidence type="ECO:0000256" key="3">
    <source>
        <dbReference type="ARBA" id="ARBA00022741"/>
    </source>
</evidence>
<evidence type="ECO:0000256" key="8">
    <source>
        <dbReference type="PROSITE-ProRule" id="PRU00283"/>
    </source>
</evidence>
<accession>A0A6P5AF78</accession>
<feature type="compositionally biased region" description="Polar residues" evidence="9">
    <location>
        <begin position="698"/>
        <end position="710"/>
    </location>
</feature>
<dbReference type="GO" id="GO:0007018">
    <property type="term" value="P:microtubule-based movement"/>
    <property type="evidence" value="ECO:0007669"/>
    <property type="project" value="InterPro"/>
</dbReference>
<dbReference type="AlphaFoldDB" id="A0A6P5AF78"/>
<dbReference type="CDD" id="cd01367">
    <property type="entry name" value="KISc_KIF2_like"/>
    <property type="match status" value="1"/>
</dbReference>
<evidence type="ECO:0000256" key="6">
    <source>
        <dbReference type="ARBA" id="ARBA00023212"/>
    </source>
</evidence>
<keyword evidence="6" id="KW-0206">Cytoskeleton</keyword>
<dbReference type="Pfam" id="PF00225">
    <property type="entry name" value="Kinesin"/>
    <property type="match status" value="1"/>
</dbReference>
<dbReference type="PROSITE" id="PS50067">
    <property type="entry name" value="KINESIN_MOTOR_2"/>
    <property type="match status" value="1"/>
</dbReference>
<dbReference type="GO" id="GO:0003777">
    <property type="term" value="F:microtubule motor activity"/>
    <property type="evidence" value="ECO:0007669"/>
    <property type="project" value="InterPro"/>
</dbReference>
<evidence type="ECO:0000256" key="2">
    <source>
        <dbReference type="ARBA" id="ARBA00022701"/>
    </source>
</evidence>
<evidence type="ECO:0000259" key="10">
    <source>
        <dbReference type="PROSITE" id="PS50067"/>
    </source>
</evidence>
<feature type="domain" description="SAM" evidence="11">
    <location>
        <begin position="9"/>
        <end position="64"/>
    </location>
</feature>
<feature type="region of interest" description="Disordered" evidence="9">
    <location>
        <begin position="1150"/>
        <end position="1184"/>
    </location>
</feature>
<evidence type="ECO:0000256" key="9">
    <source>
        <dbReference type="SAM" id="MobiDB-lite"/>
    </source>
</evidence>
<feature type="region of interest" description="Disordered" evidence="9">
    <location>
        <begin position="770"/>
        <end position="817"/>
    </location>
</feature>
<dbReference type="KEGG" id="bbel:109482224"/>
<dbReference type="SUPFAM" id="SSF47769">
    <property type="entry name" value="SAM/Pointed domain"/>
    <property type="match status" value="1"/>
</dbReference>
<dbReference type="SMART" id="SM00129">
    <property type="entry name" value="KISc"/>
    <property type="match status" value="1"/>
</dbReference>
<dbReference type="PRINTS" id="PR00380">
    <property type="entry name" value="KINESINHEAVY"/>
</dbReference>
<gene>
    <name evidence="13" type="primary">LOC109482224</name>
</gene>
<feature type="region of interest" description="Disordered" evidence="9">
    <location>
        <begin position="835"/>
        <end position="1115"/>
    </location>
</feature>
<dbReference type="PROSITE" id="PS50105">
    <property type="entry name" value="SAM_DOMAIN"/>
    <property type="match status" value="1"/>
</dbReference>
<keyword evidence="3 8" id="KW-0547">Nucleotide-binding</keyword>
<keyword evidence="5 8" id="KW-0505">Motor protein</keyword>
<dbReference type="Proteomes" id="UP000515135">
    <property type="component" value="Unplaced"/>
</dbReference>
<feature type="compositionally biased region" description="Low complexity" evidence="9">
    <location>
        <begin position="85"/>
        <end position="98"/>
    </location>
</feature>
<evidence type="ECO:0000256" key="5">
    <source>
        <dbReference type="ARBA" id="ARBA00023175"/>
    </source>
</evidence>
<feature type="region of interest" description="Disordered" evidence="9">
    <location>
        <begin position="70"/>
        <end position="104"/>
    </location>
</feature>
<feature type="compositionally biased region" description="Basic and acidic residues" evidence="9">
    <location>
        <begin position="1074"/>
        <end position="1084"/>
    </location>
</feature>
<evidence type="ECO:0000259" key="11">
    <source>
        <dbReference type="PROSITE" id="PS50105"/>
    </source>
</evidence>
<dbReference type="SUPFAM" id="SSF52540">
    <property type="entry name" value="P-loop containing nucleoside triphosphate hydrolases"/>
    <property type="match status" value="1"/>
</dbReference>
<feature type="compositionally biased region" description="Basic and acidic residues" evidence="9">
    <location>
        <begin position="1023"/>
        <end position="1033"/>
    </location>
</feature>
<dbReference type="InterPro" id="IPR001752">
    <property type="entry name" value="Kinesin_motor_dom"/>
</dbReference>
<dbReference type="InterPro" id="IPR013761">
    <property type="entry name" value="SAM/pointed_sf"/>
</dbReference>
<dbReference type="Pfam" id="PF00536">
    <property type="entry name" value="SAM_1"/>
    <property type="match status" value="1"/>
</dbReference>
<dbReference type="OrthoDB" id="3176171at2759"/>
<dbReference type="FunFam" id="3.40.850.10:FF:000012">
    <property type="entry name" value="Kinesin-like protein"/>
    <property type="match status" value="1"/>
</dbReference>
<dbReference type="InterPro" id="IPR027640">
    <property type="entry name" value="Kinesin-like_fam"/>
</dbReference>
<dbReference type="InterPro" id="IPR001660">
    <property type="entry name" value="SAM"/>
</dbReference>
<evidence type="ECO:0000256" key="7">
    <source>
        <dbReference type="ARBA" id="ARBA00061030"/>
    </source>
</evidence>
<dbReference type="GO" id="GO:0005524">
    <property type="term" value="F:ATP binding"/>
    <property type="evidence" value="ECO:0007669"/>
    <property type="project" value="UniProtKB-UniRule"/>
</dbReference>
<comment type="subcellular location">
    <subcellularLocation>
        <location evidence="1">Cytoplasm</location>
        <location evidence="1">Cytoskeleton</location>
    </subcellularLocation>
</comment>
<reference evidence="13" key="1">
    <citation type="submission" date="2025-08" db="UniProtKB">
        <authorList>
            <consortium name="RefSeq"/>
        </authorList>
    </citation>
    <scope>IDENTIFICATION</scope>
    <source>
        <tissue evidence="13">Gonad</tissue>
    </source>
</reference>
<dbReference type="RefSeq" id="XP_019640476.1">
    <property type="nucleotide sequence ID" value="XM_019784917.1"/>
</dbReference>
<feature type="compositionally biased region" description="Polar residues" evidence="9">
    <location>
        <begin position="164"/>
        <end position="175"/>
    </location>
</feature>
<dbReference type="PROSITE" id="PS00411">
    <property type="entry name" value="KINESIN_MOTOR_1"/>
    <property type="match status" value="1"/>
</dbReference>
<protein>
    <submittedName>
        <fullName evidence="13">Kinesin-like protein KIF24</fullName>
    </submittedName>
</protein>
<feature type="compositionally biased region" description="Polar residues" evidence="9">
    <location>
        <begin position="914"/>
        <end position="968"/>
    </location>
</feature>
<feature type="compositionally biased region" description="Basic and acidic residues" evidence="9">
    <location>
        <begin position="176"/>
        <end position="188"/>
    </location>
</feature>
<keyword evidence="4 8" id="KW-0067">ATP-binding</keyword>